<feature type="compositionally biased region" description="Acidic residues" evidence="1">
    <location>
        <begin position="1777"/>
        <end position="1787"/>
    </location>
</feature>
<dbReference type="GO" id="GO:0005524">
    <property type="term" value="F:ATP binding"/>
    <property type="evidence" value="ECO:0007669"/>
    <property type="project" value="InterPro"/>
</dbReference>
<feature type="domain" description="AAA+ ATPase" evidence="2">
    <location>
        <begin position="539"/>
        <end position="659"/>
    </location>
</feature>
<feature type="region of interest" description="Disordered" evidence="1">
    <location>
        <begin position="78"/>
        <end position="103"/>
    </location>
</feature>
<dbReference type="Pfam" id="PF00004">
    <property type="entry name" value="AAA"/>
    <property type="match status" value="2"/>
</dbReference>
<reference evidence="5" key="2">
    <citation type="submission" date="2010-05" db="EMBL/GenBank/DDBJ databases">
        <title>The genome sequence of Magnaporthe poae strain ATCC 64411.</title>
        <authorList>
            <person name="Ma L.-J."/>
            <person name="Dead R."/>
            <person name="Young S."/>
            <person name="Zeng Q."/>
            <person name="Koehrsen M."/>
            <person name="Alvarado L."/>
            <person name="Berlin A."/>
            <person name="Chapman S.B."/>
            <person name="Chen Z."/>
            <person name="Freedman E."/>
            <person name="Gellesch M."/>
            <person name="Goldberg J."/>
            <person name="Griggs A."/>
            <person name="Gujja S."/>
            <person name="Heilman E.R."/>
            <person name="Heiman D."/>
            <person name="Hepburn T."/>
            <person name="Howarth C."/>
            <person name="Jen D."/>
            <person name="Larson L."/>
            <person name="Mehta T."/>
            <person name="Neiman D."/>
            <person name="Pearson M."/>
            <person name="Roberts A."/>
            <person name="Saif S."/>
            <person name="Shea T."/>
            <person name="Shenoy N."/>
            <person name="Sisk P."/>
            <person name="Stolte C."/>
            <person name="Sykes S."/>
            <person name="Walk T."/>
            <person name="White J."/>
            <person name="Yandava C."/>
            <person name="Haas B."/>
            <person name="Nusbaum C."/>
            <person name="Birren B."/>
        </authorList>
    </citation>
    <scope>NUCLEOTIDE SEQUENCE [LARGE SCALE GENOMIC DNA]</scope>
    <source>
        <strain evidence="5">ATCC 64411 / 73-15</strain>
    </source>
</reference>
<feature type="region of interest" description="Disordered" evidence="1">
    <location>
        <begin position="804"/>
        <end position="826"/>
    </location>
</feature>
<dbReference type="InterPro" id="IPR027417">
    <property type="entry name" value="P-loop_NTPase"/>
</dbReference>
<feature type="region of interest" description="Disordered" evidence="1">
    <location>
        <begin position="1673"/>
        <end position="1692"/>
    </location>
</feature>
<reference evidence="4" key="5">
    <citation type="submission" date="2015-06" db="UniProtKB">
        <authorList>
            <consortium name="EnsemblFungi"/>
        </authorList>
    </citation>
    <scope>IDENTIFICATION</scope>
    <source>
        <strain evidence="4">ATCC 64411</strain>
    </source>
</reference>
<feature type="region of interest" description="Disordered" evidence="1">
    <location>
        <begin position="1001"/>
        <end position="1038"/>
    </location>
</feature>
<reference evidence="4" key="4">
    <citation type="journal article" date="2015" name="G3 (Bethesda)">
        <title>Genome sequences of three phytopathogenic species of the Magnaporthaceae family of fungi.</title>
        <authorList>
            <person name="Okagaki L.H."/>
            <person name="Nunes C.C."/>
            <person name="Sailsbery J."/>
            <person name="Clay B."/>
            <person name="Brown D."/>
            <person name="John T."/>
            <person name="Oh Y."/>
            <person name="Young N."/>
            <person name="Fitzgerald M."/>
            <person name="Haas B.J."/>
            <person name="Zeng Q."/>
            <person name="Young S."/>
            <person name="Adiconis X."/>
            <person name="Fan L."/>
            <person name="Levin J.Z."/>
            <person name="Mitchell T.K."/>
            <person name="Okubara P.A."/>
            <person name="Farman M.L."/>
            <person name="Kohn L.M."/>
            <person name="Birren B."/>
            <person name="Ma L.-J."/>
            <person name="Dean R.A."/>
        </authorList>
    </citation>
    <scope>NUCLEOTIDE SEQUENCE</scope>
    <source>
        <strain evidence="4">ATCC 64411 / 73-15</strain>
    </source>
</reference>
<feature type="compositionally biased region" description="Low complexity" evidence="1">
    <location>
        <begin position="1845"/>
        <end position="1862"/>
    </location>
</feature>
<dbReference type="PANTHER" id="PTHR46411:SF2">
    <property type="entry name" value="AAA+ ATPASE DOMAIN-CONTAINING PROTEIN"/>
    <property type="match status" value="1"/>
</dbReference>
<keyword evidence="5" id="KW-1185">Reference proteome</keyword>
<dbReference type="GO" id="GO:0016887">
    <property type="term" value="F:ATP hydrolysis activity"/>
    <property type="evidence" value="ECO:0007669"/>
    <property type="project" value="InterPro"/>
</dbReference>
<protein>
    <recommendedName>
        <fullName evidence="2">AAA+ ATPase domain-containing protein</fullName>
    </recommendedName>
</protein>
<reference evidence="3" key="3">
    <citation type="submission" date="2011-03" db="EMBL/GenBank/DDBJ databases">
        <title>Annotation of Magnaporthe poae ATCC 64411.</title>
        <authorList>
            <person name="Ma L.-J."/>
            <person name="Dead R."/>
            <person name="Young S.K."/>
            <person name="Zeng Q."/>
            <person name="Gargeya S."/>
            <person name="Fitzgerald M."/>
            <person name="Haas B."/>
            <person name="Abouelleil A."/>
            <person name="Alvarado L."/>
            <person name="Arachchi H.M."/>
            <person name="Berlin A."/>
            <person name="Brown A."/>
            <person name="Chapman S.B."/>
            <person name="Chen Z."/>
            <person name="Dunbar C."/>
            <person name="Freedman E."/>
            <person name="Gearin G."/>
            <person name="Gellesch M."/>
            <person name="Goldberg J."/>
            <person name="Griggs A."/>
            <person name="Gujja S."/>
            <person name="Heiman D."/>
            <person name="Howarth C."/>
            <person name="Larson L."/>
            <person name="Lui A."/>
            <person name="MacDonald P.J.P."/>
            <person name="Mehta T."/>
            <person name="Montmayeur A."/>
            <person name="Murphy C."/>
            <person name="Neiman D."/>
            <person name="Pearson M."/>
            <person name="Priest M."/>
            <person name="Roberts A."/>
            <person name="Saif S."/>
            <person name="Shea T."/>
            <person name="Shenoy N."/>
            <person name="Sisk P."/>
            <person name="Stolte C."/>
            <person name="Sykes S."/>
            <person name="Yandava C."/>
            <person name="Wortman J."/>
            <person name="Nusbaum C."/>
            <person name="Birren B."/>
        </authorList>
    </citation>
    <scope>NUCLEOTIDE SEQUENCE</scope>
    <source>
        <strain evidence="3">ATCC 64411</strain>
    </source>
</reference>
<feature type="region of interest" description="Disordered" evidence="1">
    <location>
        <begin position="1"/>
        <end position="39"/>
    </location>
</feature>
<feature type="region of interest" description="Disordered" evidence="1">
    <location>
        <begin position="159"/>
        <end position="183"/>
    </location>
</feature>
<feature type="compositionally biased region" description="Polar residues" evidence="1">
    <location>
        <begin position="81"/>
        <end position="92"/>
    </location>
</feature>
<dbReference type="InterPro" id="IPR003959">
    <property type="entry name" value="ATPase_AAA_core"/>
</dbReference>
<feature type="compositionally biased region" description="Low complexity" evidence="1">
    <location>
        <begin position="1964"/>
        <end position="1987"/>
    </location>
</feature>
<dbReference type="VEuPathDB" id="FungiDB:MAPG_10912"/>
<gene>
    <name evidence="3" type="ORF">MAPG_10912</name>
</gene>
<feature type="domain" description="AAA+ ATPase" evidence="2">
    <location>
        <begin position="1454"/>
        <end position="1579"/>
    </location>
</feature>
<feature type="region of interest" description="Disordered" evidence="1">
    <location>
        <begin position="1362"/>
        <end position="1384"/>
    </location>
</feature>
<evidence type="ECO:0000313" key="5">
    <source>
        <dbReference type="Proteomes" id="UP000011715"/>
    </source>
</evidence>
<dbReference type="SMART" id="SM00382">
    <property type="entry name" value="AAA"/>
    <property type="match status" value="2"/>
</dbReference>
<dbReference type="OrthoDB" id="10042665at2759"/>
<feature type="compositionally biased region" description="Basic and acidic residues" evidence="1">
    <location>
        <begin position="924"/>
        <end position="950"/>
    </location>
</feature>
<evidence type="ECO:0000313" key="4">
    <source>
        <dbReference type="EnsemblFungi" id="MAPG_10912T0"/>
    </source>
</evidence>
<dbReference type="Gene3D" id="3.40.50.300">
    <property type="entry name" value="P-loop containing nucleotide triphosphate hydrolases"/>
    <property type="match status" value="2"/>
</dbReference>
<feature type="compositionally biased region" description="Basic and acidic residues" evidence="1">
    <location>
        <begin position="159"/>
        <end position="168"/>
    </location>
</feature>
<feature type="compositionally biased region" description="Low complexity" evidence="1">
    <location>
        <begin position="2002"/>
        <end position="2011"/>
    </location>
</feature>
<dbReference type="PANTHER" id="PTHR46411">
    <property type="entry name" value="FAMILY ATPASE, PUTATIVE-RELATED"/>
    <property type="match status" value="1"/>
</dbReference>
<feature type="compositionally biased region" description="Acidic residues" evidence="1">
    <location>
        <begin position="174"/>
        <end position="183"/>
    </location>
</feature>
<evidence type="ECO:0000313" key="3">
    <source>
        <dbReference type="EMBL" id="KLU91964.1"/>
    </source>
</evidence>
<dbReference type="EMBL" id="GL876978">
    <property type="protein sequence ID" value="KLU91964.1"/>
    <property type="molecule type" value="Genomic_DNA"/>
</dbReference>
<feature type="compositionally biased region" description="Polar residues" evidence="1">
    <location>
        <begin position="1025"/>
        <end position="1038"/>
    </location>
</feature>
<feature type="compositionally biased region" description="Low complexity" evidence="1">
    <location>
        <begin position="1679"/>
        <end position="1692"/>
    </location>
</feature>
<feature type="region of interest" description="Disordered" evidence="1">
    <location>
        <begin position="1762"/>
        <end position="1892"/>
    </location>
</feature>
<dbReference type="InterPro" id="IPR056599">
    <property type="entry name" value="AAA_lid_fung"/>
</dbReference>
<dbReference type="STRING" id="644358.A0A0C4EDV1"/>
<proteinExistence type="predicted"/>
<organism evidence="4 5">
    <name type="scientific">Magnaporthiopsis poae (strain ATCC 64411 / 73-15)</name>
    <name type="common">Kentucky bluegrass fungus</name>
    <name type="synonym">Magnaporthe poae</name>
    <dbReference type="NCBI Taxonomy" id="644358"/>
    <lineage>
        <taxon>Eukaryota</taxon>
        <taxon>Fungi</taxon>
        <taxon>Dikarya</taxon>
        <taxon>Ascomycota</taxon>
        <taxon>Pezizomycotina</taxon>
        <taxon>Sordariomycetes</taxon>
        <taxon>Sordariomycetidae</taxon>
        <taxon>Magnaporthales</taxon>
        <taxon>Magnaporthaceae</taxon>
        <taxon>Magnaporthiopsis</taxon>
    </lineage>
</organism>
<name>A0A0C4EDV1_MAGP6</name>
<dbReference type="Pfam" id="PF23232">
    <property type="entry name" value="AAA_lid_13"/>
    <property type="match status" value="2"/>
</dbReference>
<dbReference type="eggNOG" id="KOG0742">
    <property type="taxonomic scope" value="Eukaryota"/>
</dbReference>
<reference evidence="3" key="1">
    <citation type="submission" date="2010-05" db="EMBL/GenBank/DDBJ databases">
        <title>The Genome Sequence of Magnaporthe poae strain ATCC 64411.</title>
        <authorList>
            <consortium name="The Broad Institute Genome Sequencing Platform"/>
            <consortium name="Broad Institute Genome Sequencing Center for Infectious Disease"/>
            <person name="Ma L.-J."/>
            <person name="Dead R."/>
            <person name="Young S."/>
            <person name="Zeng Q."/>
            <person name="Koehrsen M."/>
            <person name="Alvarado L."/>
            <person name="Berlin A."/>
            <person name="Chapman S.B."/>
            <person name="Chen Z."/>
            <person name="Freedman E."/>
            <person name="Gellesch M."/>
            <person name="Goldberg J."/>
            <person name="Griggs A."/>
            <person name="Gujja S."/>
            <person name="Heilman E.R."/>
            <person name="Heiman D."/>
            <person name="Hepburn T."/>
            <person name="Howarth C."/>
            <person name="Jen D."/>
            <person name="Larson L."/>
            <person name="Mehta T."/>
            <person name="Neiman D."/>
            <person name="Pearson M."/>
            <person name="Roberts A."/>
            <person name="Saif S."/>
            <person name="Shea T."/>
            <person name="Shenoy N."/>
            <person name="Sisk P."/>
            <person name="Stolte C."/>
            <person name="Sykes S."/>
            <person name="Walk T."/>
            <person name="White J."/>
            <person name="Yandava C."/>
            <person name="Haas B."/>
            <person name="Nusbaum C."/>
            <person name="Birren B."/>
        </authorList>
    </citation>
    <scope>NUCLEOTIDE SEQUENCE</scope>
    <source>
        <strain evidence="3">ATCC 64411</strain>
    </source>
</reference>
<dbReference type="CDD" id="cd19481">
    <property type="entry name" value="RecA-like_protease"/>
    <property type="match status" value="1"/>
</dbReference>
<feature type="compositionally biased region" description="Basic and acidic residues" evidence="1">
    <location>
        <begin position="1762"/>
        <end position="1772"/>
    </location>
</feature>
<evidence type="ECO:0000256" key="1">
    <source>
        <dbReference type="SAM" id="MobiDB-lite"/>
    </source>
</evidence>
<dbReference type="Proteomes" id="UP000011715">
    <property type="component" value="Unassembled WGS sequence"/>
</dbReference>
<feature type="compositionally biased region" description="Polar residues" evidence="1">
    <location>
        <begin position="1814"/>
        <end position="1832"/>
    </location>
</feature>
<sequence>MTPADSLPGGGASREERPRERPSSVGEERSTNESAPDIHYATWDAFQEAINAPEPSAIDVLSGEPGDMPAFATRPKLRGAQRQNDGSVQSSEAPPPPPPPERIRINSKGVIRILSIIHRTALSPGGQPLLLFRPYRALVGFQEEIRHWVSRLEKKCGRPSREFGEESNRGSGEQDLESSDGDDYVDNGFHTPGTLHDLRCLLQILERHVRPRLDYVRGPGCHLVTFSDLWLLFSPGDLVVRRDERQVYRVVGISTLRVRKGGARRPGWSRFAAKTSPLALEDSTIIIECVYIDCDGQEFGPVRQSFSVDSFEGETEITSLDVFPLRLLASEKVENLAKRGRRVLHASKIEIMHHEGLTIDTGLHACGSVVIDPKEALVWGDSGFERPEIHRFHPPKAGFLWQRTGAGEENEDDVSDSSAPQLAPDEVSVDDRSIEVRCGSAFVRGQMGKERERIGSSSLAVIPRPIEAAGDCPEEDLFVVHYRVFGFLLETQAWAQLDIDNLTAVDASVYEDKLNELVLPSGHKEALNSLIRHYSFATKSIVILLHGPPGLGKSSTAEYVAGLNGKPLLQLLPRGFGTIEELNKTMETQLRRAVRWGCCTLLRELDTIGDAERSSLERWETFVRFLDRWEGVVILISAQVCTMPVALRSRLHLSLYYPPLTKTATLQIFRVNIDRVTNRRGPDNGPSDLLIRVDTDKILDFASAHYDRHRGSRWSGKRIRTDFDSALALAIYEAENQQPAGYGDGARSVVLTVDHFEKVAMSLLDFDKYLLGELHADMYDSQVEERQLPAAKYPFEPQWLPQQNLRQRGSSNSESSSPESDHVPGNKLQSQPSFNFLLAPSPLAGARVDKLREVHALMPTLTNTQSKRSTPKLKFVDWEVFKAGRGRSKEAGFAIEVLLGDPVVDLSEEAAKSVWWARWSEGSQKNHDGSARDSAGKRQRDPGHSAVPERIRIRSEQIVTSLSSIFGSPLSRHGEAVVMMRPYRALIYHRDRIQRELERLEALGSDPSHTERSASGPLRVPSVSAGPSSSEELGATTATDESMGHLRCLVTLLETTVDARARYLTSSRCNLITFADLWQLFKPGDEIFSEGSKQAFRVVSVNSTFHCFLPPWQRWEHKAKKEKGSPRPSVVIQFVCVDFDGTMIGPTLHQEEIEEFDGEKPVRALAVYPLRFANMNGLNRSTLRVPHKSAREALIARGREFLDVVRIKPRHYNGLTTDTKEEIDSQVVVDFEQADAEGKGRRADRDTPPIYSLIGKEIGVRQTDGGCAYDCCSGDNIHNDSYIDNLRNAKYISSCIPTSEGLQPTAITEELSLAIHPRALSDIDPAKVSDDDLVIMSAHVYGFVLRSRKWAKLDVESLSPIGSQGRDLGQAQPSGTGDGEQDITSDAFKQPIHTKESINMPSMCDSHRRTAFDLLVLPDGHKEIVMSLVGQHFHDRALKSQKNQEVDIVRGKGKGLIILLHGAPGVGKTTTAEGVAEAFNKPLFQITCGDLGTTAVDVENALERHFALASRWDCVLLLDEADVFMAERSPQDFKRNSFVTVFLRVLEYYTGILFLTTNRIGDFDEAFSSRIHVSLYYPPLQLEPTLEIFRLNLNQIRKRTAEWARRARGQQQQQQAATDIDEEDILRFASKYWKSNKKMRWNGRQIRNGCQTALALAEYEAQRGVGGDVTAADHAAGEAPSSSLPPVAAASGSSSRRVVVNARAEALRKADSSAPVHLTSRHLEIVSEAYLGFMRYLKDVHGRDAERRAKYMGIRARELAHNLSETRKDTERANQLGEDENDEDDGGENGKATAAGNNEPGTANVGAGGPKTADTGSPSVIALTTPSGSRLQSPRPLQPVPNPLHPLHQQQLQTQQPTPNLQGFHQPPLQHTPHGHPTTSNVQPPPPAQVSLAMPMLPGGAFNPQMFQQSGSFVQQQQAQSMAAFAGMGQPPSPAQLLATAQQQQQQLQQLQLQTYMMANPGSQLPQQQHLGQQQMPQQQPQQHQQQYYHDTSSSLGGGSSFGDASHGPGL</sequence>
<dbReference type="InterPro" id="IPR003593">
    <property type="entry name" value="AAA+_ATPase"/>
</dbReference>
<dbReference type="EnsemblFungi" id="MAPG_10912T0">
    <property type="protein sequence ID" value="MAPG_10912T0"/>
    <property type="gene ID" value="MAPG_10912"/>
</dbReference>
<feature type="region of interest" description="Disordered" evidence="1">
    <location>
        <begin position="1962"/>
        <end position="2011"/>
    </location>
</feature>
<accession>A0A0C4EDV1</accession>
<feature type="region of interest" description="Disordered" evidence="1">
    <location>
        <begin position="923"/>
        <end position="950"/>
    </location>
</feature>
<evidence type="ECO:0000259" key="2">
    <source>
        <dbReference type="SMART" id="SM00382"/>
    </source>
</evidence>
<dbReference type="SUPFAM" id="SSF52540">
    <property type="entry name" value="P-loop containing nucleoside triphosphate hydrolases"/>
    <property type="match status" value="2"/>
</dbReference>
<dbReference type="Pfam" id="PF22942">
    <property type="entry name" value="DUF7025"/>
    <property type="match status" value="2"/>
</dbReference>
<feature type="compositionally biased region" description="Basic and acidic residues" evidence="1">
    <location>
        <begin position="13"/>
        <end position="31"/>
    </location>
</feature>
<dbReference type="EMBL" id="ADBL01002686">
    <property type="status" value="NOT_ANNOTATED_CDS"/>
    <property type="molecule type" value="Genomic_DNA"/>
</dbReference>
<dbReference type="InterPro" id="IPR054289">
    <property type="entry name" value="DUF7025"/>
</dbReference>